<feature type="region of interest" description="Disordered" evidence="1">
    <location>
        <begin position="97"/>
        <end position="127"/>
    </location>
</feature>
<feature type="region of interest" description="Disordered" evidence="1">
    <location>
        <begin position="51"/>
        <end position="78"/>
    </location>
</feature>
<keyword evidence="3" id="KW-1185">Reference proteome</keyword>
<sequence>MASLSPTSTRLSLPPSWSSESNNSSLREASFSSYLNSSEETYIRSLIESSQNQLLSKPPQQQQQHDHLHNSRQKKVEDGEIDVFSADKYFSSGIIDQERSNSTRSKSARFQLSEHNHEERSEGPEQIVRVNSNKLKSQFRTPSSQSELSSNSQSALLRRLHRTLSTSNNEGNGKTHQGKTMSLLSCSCCVNRKSVDIDREFTKHGSRGGITDGRPPAGYSKGTYTRSIKTSFDTAEITRMNKLHPNNTIEPFVFPVSDSASLTAVNKLINVEEEEARKSLEVFGFSDLDDGSKRFSLQKRLSMLSWDAIPRTDEISTSGAPSETYKDTESDASSDLFEIECLSCTSNPVIQRPRLIPSDGSTTPTTAYAPSEASIEWSVVTASAADFSIASDSEDQRSRALPSTTRHKSSASKSSPFAKRGMSKEVQKPGSSLLLGCKSQKAVNVAREVHRKSPARGISESQRKHRLSDSFTPVTRFQVEAKLPGFGHRQRKSLSPELLYIQ</sequence>
<accession>A0A803L1N1</accession>
<dbReference type="Gramene" id="AUR62005769-RA">
    <property type="protein sequence ID" value="AUR62005769-RA:cds"/>
    <property type="gene ID" value="AUR62005769"/>
</dbReference>
<feature type="region of interest" description="Disordered" evidence="1">
    <location>
        <begin position="391"/>
        <end position="431"/>
    </location>
</feature>
<dbReference type="InterPro" id="IPR039615">
    <property type="entry name" value="PKS"/>
</dbReference>
<feature type="compositionally biased region" description="Basic and acidic residues" evidence="1">
    <location>
        <begin position="64"/>
        <end position="78"/>
    </location>
</feature>
<feature type="compositionally biased region" description="Basic and acidic residues" evidence="1">
    <location>
        <begin position="112"/>
        <end position="123"/>
    </location>
</feature>
<feature type="region of interest" description="Disordered" evidence="1">
    <location>
        <begin position="1"/>
        <end position="31"/>
    </location>
</feature>
<organism evidence="2 3">
    <name type="scientific">Chenopodium quinoa</name>
    <name type="common">Quinoa</name>
    <dbReference type="NCBI Taxonomy" id="63459"/>
    <lineage>
        <taxon>Eukaryota</taxon>
        <taxon>Viridiplantae</taxon>
        <taxon>Streptophyta</taxon>
        <taxon>Embryophyta</taxon>
        <taxon>Tracheophyta</taxon>
        <taxon>Spermatophyta</taxon>
        <taxon>Magnoliopsida</taxon>
        <taxon>eudicotyledons</taxon>
        <taxon>Gunneridae</taxon>
        <taxon>Pentapetalae</taxon>
        <taxon>Caryophyllales</taxon>
        <taxon>Chenopodiaceae</taxon>
        <taxon>Chenopodioideae</taxon>
        <taxon>Atripliceae</taxon>
        <taxon>Chenopodium</taxon>
    </lineage>
</organism>
<evidence type="ECO:0000313" key="3">
    <source>
        <dbReference type="Proteomes" id="UP000596660"/>
    </source>
</evidence>
<evidence type="ECO:0000256" key="1">
    <source>
        <dbReference type="SAM" id="MobiDB-lite"/>
    </source>
</evidence>
<proteinExistence type="predicted"/>
<dbReference type="AlphaFoldDB" id="A0A803L1N1"/>
<dbReference type="OrthoDB" id="1916150at2759"/>
<dbReference type="KEGG" id="cqi:110707298"/>
<evidence type="ECO:0008006" key="4">
    <source>
        <dbReference type="Google" id="ProtNLM"/>
    </source>
</evidence>
<feature type="region of interest" description="Disordered" evidence="1">
    <location>
        <begin position="136"/>
        <end position="155"/>
    </location>
</feature>
<reference evidence="2" key="1">
    <citation type="journal article" date="2017" name="Nature">
        <title>The genome of Chenopodium quinoa.</title>
        <authorList>
            <person name="Jarvis D.E."/>
            <person name="Ho Y.S."/>
            <person name="Lightfoot D.J."/>
            <person name="Schmoeckel S.M."/>
            <person name="Li B."/>
            <person name="Borm T.J.A."/>
            <person name="Ohyanagi H."/>
            <person name="Mineta K."/>
            <person name="Michell C.T."/>
            <person name="Saber N."/>
            <person name="Kharbatia N.M."/>
            <person name="Rupper R.R."/>
            <person name="Sharp A.R."/>
            <person name="Dally N."/>
            <person name="Boughton B.A."/>
            <person name="Woo Y.H."/>
            <person name="Gao G."/>
            <person name="Schijlen E.G.W.M."/>
            <person name="Guo X."/>
            <person name="Momin A.A."/>
            <person name="Negrao S."/>
            <person name="Al-Babili S."/>
            <person name="Gehring C."/>
            <person name="Roessner U."/>
            <person name="Jung C."/>
            <person name="Murphy K."/>
            <person name="Arold S.T."/>
            <person name="Gojobori T."/>
            <person name="van der Linden C.G."/>
            <person name="van Loo E.N."/>
            <person name="Jellen E.N."/>
            <person name="Maughan P.J."/>
            <person name="Tester M."/>
        </authorList>
    </citation>
    <scope>NUCLEOTIDE SEQUENCE [LARGE SCALE GENOMIC DNA]</scope>
    <source>
        <strain evidence="2">cv. PI 614886</strain>
    </source>
</reference>
<protein>
    <recommendedName>
        <fullName evidence="4">Phytochrome kinase substrate 1</fullName>
    </recommendedName>
</protein>
<dbReference type="GO" id="GO:0009638">
    <property type="term" value="P:phototropism"/>
    <property type="evidence" value="ECO:0007669"/>
    <property type="project" value="InterPro"/>
</dbReference>
<dbReference type="EnsemblPlants" id="AUR62005769-RA">
    <property type="protein sequence ID" value="AUR62005769-RA:cds"/>
    <property type="gene ID" value="AUR62005769"/>
</dbReference>
<dbReference type="GeneID" id="110707298"/>
<dbReference type="PANTHER" id="PTHR33781:SF4">
    <property type="entry name" value="PROTEIN PHYTOCHROME KINASE SUBSTRATE 1"/>
    <property type="match status" value="1"/>
</dbReference>
<dbReference type="RefSeq" id="XP_021741012.1">
    <property type="nucleotide sequence ID" value="XM_021885320.1"/>
</dbReference>
<dbReference type="Proteomes" id="UP000596660">
    <property type="component" value="Unplaced"/>
</dbReference>
<name>A0A803L1N1_CHEQI</name>
<evidence type="ECO:0000313" key="2">
    <source>
        <dbReference type="EnsemblPlants" id="AUR62005769-RA:cds"/>
    </source>
</evidence>
<gene>
    <name evidence="2" type="primary">LOC110707298</name>
</gene>
<feature type="compositionally biased region" description="Low complexity" evidence="1">
    <location>
        <begin position="1"/>
        <end position="30"/>
    </location>
</feature>
<feature type="compositionally biased region" description="Low complexity" evidence="1">
    <location>
        <begin position="51"/>
        <end position="63"/>
    </location>
</feature>
<dbReference type="PANTHER" id="PTHR33781">
    <property type="entry name" value="PROTEIN PHYTOCHROME KINASE SUBSTRATE 1-RELATED"/>
    <property type="match status" value="1"/>
</dbReference>
<feature type="compositionally biased region" description="Low complexity" evidence="1">
    <location>
        <begin position="143"/>
        <end position="155"/>
    </location>
</feature>
<reference evidence="2" key="2">
    <citation type="submission" date="2021-03" db="UniProtKB">
        <authorList>
            <consortium name="EnsemblPlants"/>
        </authorList>
    </citation>
    <scope>IDENTIFICATION</scope>
</reference>